<dbReference type="PANTHER" id="PTHR39963:SF1">
    <property type="entry name" value="MNMC-LIKE METHYLTRANSFERASE DOMAIN-CONTAINING PROTEIN"/>
    <property type="match status" value="1"/>
</dbReference>
<dbReference type="AlphaFoldDB" id="A0A0S7C0B1"/>
<gene>
    <name evidence="2" type="ORF">TBC1_11897</name>
</gene>
<dbReference type="EMBL" id="DF968182">
    <property type="protein sequence ID" value="GAP42758.1"/>
    <property type="molecule type" value="Genomic_DNA"/>
</dbReference>
<sequence length="228" mass="25938">MMDDSTEFVLTEDGSYTLLNRKLGEHYHSIHGAVQESRHVFLEAGYRYICNKLRDISILEVGFGTGLNALLTLDASDKTGVNTRYHALEPFLPDWSVIETINYCSLGGLEGFTDDFRKMHHAVPDTEIHLRENFTFCLSRSRLEDTYPGSGKYNLVYFDAFSPETAPELWEPEIFRKLRMSMDQGGILVTYCAKGRVRRTLQEAGFSTERLPGPPGKREMLRATANKL</sequence>
<dbReference type="RefSeq" id="WP_062039065.1">
    <property type="nucleotide sequence ID" value="NZ_DF968182.1"/>
</dbReference>
<dbReference type="InterPro" id="IPR008471">
    <property type="entry name" value="MnmC-like_methylTransf"/>
</dbReference>
<dbReference type="OrthoDB" id="9786494at2"/>
<keyword evidence="2" id="KW-0808">Transferase</keyword>
<keyword evidence="2" id="KW-0489">Methyltransferase</keyword>
<dbReference type="SUPFAM" id="SSF53335">
    <property type="entry name" value="S-adenosyl-L-methionine-dependent methyltransferases"/>
    <property type="match status" value="1"/>
</dbReference>
<protein>
    <submittedName>
        <fullName evidence="2">tRNA U34 5-methylaminomethyl-2-thiouridine-forming methyltransferase MnmC</fullName>
    </submittedName>
</protein>
<evidence type="ECO:0000313" key="3">
    <source>
        <dbReference type="Proteomes" id="UP000053091"/>
    </source>
</evidence>
<organism evidence="2">
    <name type="scientific">Lentimicrobium saccharophilum</name>
    <dbReference type="NCBI Taxonomy" id="1678841"/>
    <lineage>
        <taxon>Bacteria</taxon>
        <taxon>Pseudomonadati</taxon>
        <taxon>Bacteroidota</taxon>
        <taxon>Bacteroidia</taxon>
        <taxon>Bacteroidales</taxon>
        <taxon>Lentimicrobiaceae</taxon>
        <taxon>Lentimicrobium</taxon>
    </lineage>
</organism>
<proteinExistence type="predicted"/>
<dbReference type="PATRIC" id="fig|1678841.3.peg.1018"/>
<evidence type="ECO:0000259" key="1">
    <source>
        <dbReference type="Pfam" id="PF05430"/>
    </source>
</evidence>
<reference evidence="2" key="1">
    <citation type="journal article" date="2015" name="Genome Announc.">
        <title>Draft Genome Sequence of Bacteroidales Strain TBC1, a Novel Isolate from a Methanogenic Wastewater Treatment System.</title>
        <authorList>
            <person name="Tourlousse D.M."/>
            <person name="Matsuura N."/>
            <person name="Sun L."/>
            <person name="Toyonaga M."/>
            <person name="Kuroda K."/>
            <person name="Ohashi A."/>
            <person name="Cruz R."/>
            <person name="Yamaguchi T."/>
            <person name="Sekiguchi Y."/>
        </authorList>
    </citation>
    <scope>NUCLEOTIDE SEQUENCE [LARGE SCALE GENOMIC DNA]</scope>
    <source>
        <strain evidence="2">TBC1</strain>
    </source>
</reference>
<keyword evidence="3" id="KW-1185">Reference proteome</keyword>
<dbReference type="GO" id="GO:0016645">
    <property type="term" value="F:oxidoreductase activity, acting on the CH-NH group of donors"/>
    <property type="evidence" value="ECO:0007669"/>
    <property type="project" value="InterPro"/>
</dbReference>
<feature type="domain" description="MnmC-like methyltransferase" evidence="1">
    <location>
        <begin position="151"/>
        <end position="225"/>
    </location>
</feature>
<dbReference type="InterPro" id="IPR029063">
    <property type="entry name" value="SAM-dependent_MTases_sf"/>
</dbReference>
<dbReference type="STRING" id="1678841.TBC1_11897"/>
<dbReference type="Proteomes" id="UP000053091">
    <property type="component" value="Unassembled WGS sequence"/>
</dbReference>
<name>A0A0S7C0B1_9BACT</name>
<dbReference type="GO" id="GO:0004808">
    <property type="term" value="F:tRNA (5-methylaminomethyl-2-thiouridylate)(34)-methyltransferase activity"/>
    <property type="evidence" value="ECO:0007669"/>
    <property type="project" value="InterPro"/>
</dbReference>
<dbReference type="PANTHER" id="PTHR39963">
    <property type="entry name" value="SLL0983 PROTEIN"/>
    <property type="match status" value="1"/>
</dbReference>
<evidence type="ECO:0000313" key="2">
    <source>
        <dbReference type="EMBL" id="GAP42758.1"/>
    </source>
</evidence>
<dbReference type="Gene3D" id="3.40.50.150">
    <property type="entry name" value="Vaccinia Virus protein VP39"/>
    <property type="match status" value="1"/>
</dbReference>
<dbReference type="Pfam" id="PF05430">
    <property type="entry name" value="Methyltransf_30"/>
    <property type="match status" value="1"/>
</dbReference>
<dbReference type="NCBIfam" id="NF033855">
    <property type="entry name" value="tRNA_MNMC2"/>
    <property type="match status" value="1"/>
</dbReference>
<dbReference type="InterPro" id="IPR047785">
    <property type="entry name" value="tRNA_MNMC2"/>
</dbReference>
<accession>A0A0S7C0B1</accession>
<dbReference type="GO" id="GO:0032259">
    <property type="term" value="P:methylation"/>
    <property type="evidence" value="ECO:0007669"/>
    <property type="project" value="UniProtKB-KW"/>
</dbReference>